<evidence type="ECO:0000313" key="1">
    <source>
        <dbReference type="EMBL" id="GFS20943.1"/>
    </source>
</evidence>
<evidence type="ECO:0000313" key="2">
    <source>
        <dbReference type="Proteomes" id="UP000762676"/>
    </source>
</evidence>
<evidence type="ECO:0008006" key="3">
    <source>
        <dbReference type="Google" id="ProtNLM"/>
    </source>
</evidence>
<keyword evidence="2" id="KW-1185">Reference proteome</keyword>
<comment type="caution">
    <text evidence="1">The sequence shown here is derived from an EMBL/GenBank/DDBJ whole genome shotgun (WGS) entry which is preliminary data.</text>
</comment>
<reference evidence="1 2" key="1">
    <citation type="journal article" date="2021" name="Elife">
        <title>Chloroplast acquisition without the gene transfer in kleptoplastic sea slugs, Plakobranchus ocellatus.</title>
        <authorList>
            <person name="Maeda T."/>
            <person name="Takahashi S."/>
            <person name="Yoshida T."/>
            <person name="Shimamura S."/>
            <person name="Takaki Y."/>
            <person name="Nagai Y."/>
            <person name="Toyoda A."/>
            <person name="Suzuki Y."/>
            <person name="Arimoto A."/>
            <person name="Ishii H."/>
            <person name="Satoh N."/>
            <person name="Nishiyama T."/>
            <person name="Hasebe M."/>
            <person name="Maruyama T."/>
            <person name="Minagawa J."/>
            <person name="Obokata J."/>
            <person name="Shigenobu S."/>
        </authorList>
    </citation>
    <scope>NUCLEOTIDE SEQUENCE [LARGE SCALE GENOMIC DNA]</scope>
</reference>
<dbReference type="AlphaFoldDB" id="A0AAV4JDP0"/>
<sequence>MLGTSNSYRITLCILVMLPSTSCGYNRLWYLVKAQTTPPSKIARGVITTDPTITELSRSTAGGSTGLPQTTVEATTRSKYSGLWFGFSEMQIS</sequence>
<name>A0AAV4JDP0_9GAST</name>
<protein>
    <recommendedName>
        <fullName evidence="3">Secreted protein</fullName>
    </recommendedName>
</protein>
<organism evidence="1 2">
    <name type="scientific">Elysia marginata</name>
    <dbReference type="NCBI Taxonomy" id="1093978"/>
    <lineage>
        <taxon>Eukaryota</taxon>
        <taxon>Metazoa</taxon>
        <taxon>Spiralia</taxon>
        <taxon>Lophotrochozoa</taxon>
        <taxon>Mollusca</taxon>
        <taxon>Gastropoda</taxon>
        <taxon>Heterobranchia</taxon>
        <taxon>Euthyneura</taxon>
        <taxon>Panpulmonata</taxon>
        <taxon>Sacoglossa</taxon>
        <taxon>Placobranchoidea</taxon>
        <taxon>Plakobranchidae</taxon>
        <taxon>Elysia</taxon>
    </lineage>
</organism>
<dbReference type="Proteomes" id="UP000762676">
    <property type="component" value="Unassembled WGS sequence"/>
</dbReference>
<dbReference type="EMBL" id="BMAT01013830">
    <property type="protein sequence ID" value="GFS20943.1"/>
    <property type="molecule type" value="Genomic_DNA"/>
</dbReference>
<accession>A0AAV4JDP0</accession>
<proteinExistence type="predicted"/>
<gene>
    <name evidence="1" type="ORF">ElyMa_006911600</name>
</gene>